<evidence type="ECO:0000259" key="2">
    <source>
        <dbReference type="PROSITE" id="PS50222"/>
    </source>
</evidence>
<name>A0A3P6USZ4_DIBLA</name>
<sequence length="82" mass="9763">MGTMESWESTRSFYREKHTLRSMEGHVEPFRRAFSEIDVNDDGVITKVDLQTFVRKNRLVEDEMIEVVILVEFAFFDLFGHF</sequence>
<dbReference type="Proteomes" id="UP000281553">
    <property type="component" value="Unassembled WGS sequence"/>
</dbReference>
<dbReference type="EMBL" id="UYRU01043522">
    <property type="protein sequence ID" value="VDK82508.1"/>
    <property type="molecule type" value="Genomic_DNA"/>
</dbReference>
<keyword evidence="1" id="KW-0106">Calcium</keyword>
<proteinExistence type="predicted"/>
<keyword evidence="4" id="KW-1185">Reference proteome</keyword>
<dbReference type="PROSITE" id="PS00018">
    <property type="entry name" value="EF_HAND_1"/>
    <property type="match status" value="1"/>
</dbReference>
<dbReference type="GO" id="GO:0005509">
    <property type="term" value="F:calcium ion binding"/>
    <property type="evidence" value="ECO:0007669"/>
    <property type="project" value="InterPro"/>
</dbReference>
<evidence type="ECO:0000256" key="1">
    <source>
        <dbReference type="ARBA" id="ARBA00022837"/>
    </source>
</evidence>
<dbReference type="PROSITE" id="PS50222">
    <property type="entry name" value="EF_HAND_2"/>
    <property type="match status" value="1"/>
</dbReference>
<feature type="domain" description="EF-hand" evidence="2">
    <location>
        <begin position="25"/>
        <end position="60"/>
    </location>
</feature>
<protein>
    <recommendedName>
        <fullName evidence="2">EF-hand domain-containing protein</fullName>
    </recommendedName>
</protein>
<dbReference type="SUPFAM" id="SSF47473">
    <property type="entry name" value="EF-hand"/>
    <property type="match status" value="1"/>
</dbReference>
<dbReference type="AlphaFoldDB" id="A0A3P6USZ4"/>
<evidence type="ECO:0000313" key="4">
    <source>
        <dbReference type="Proteomes" id="UP000281553"/>
    </source>
</evidence>
<dbReference type="OrthoDB" id="6506078at2759"/>
<gene>
    <name evidence="3" type="ORF">DILT_LOCUS3349</name>
</gene>
<reference evidence="3 4" key="1">
    <citation type="submission" date="2018-11" db="EMBL/GenBank/DDBJ databases">
        <authorList>
            <consortium name="Pathogen Informatics"/>
        </authorList>
    </citation>
    <scope>NUCLEOTIDE SEQUENCE [LARGE SCALE GENOMIC DNA]</scope>
</reference>
<evidence type="ECO:0000313" key="3">
    <source>
        <dbReference type="EMBL" id="VDK82508.1"/>
    </source>
</evidence>
<organism evidence="3 4">
    <name type="scientific">Dibothriocephalus latus</name>
    <name type="common">Fish tapeworm</name>
    <name type="synonym">Diphyllobothrium latum</name>
    <dbReference type="NCBI Taxonomy" id="60516"/>
    <lineage>
        <taxon>Eukaryota</taxon>
        <taxon>Metazoa</taxon>
        <taxon>Spiralia</taxon>
        <taxon>Lophotrochozoa</taxon>
        <taxon>Platyhelminthes</taxon>
        <taxon>Cestoda</taxon>
        <taxon>Eucestoda</taxon>
        <taxon>Diphyllobothriidea</taxon>
        <taxon>Diphyllobothriidae</taxon>
        <taxon>Dibothriocephalus</taxon>
    </lineage>
</organism>
<accession>A0A3P6USZ4</accession>
<dbReference type="InterPro" id="IPR002048">
    <property type="entry name" value="EF_hand_dom"/>
</dbReference>
<dbReference type="Gene3D" id="1.10.238.10">
    <property type="entry name" value="EF-hand"/>
    <property type="match status" value="1"/>
</dbReference>
<dbReference type="InterPro" id="IPR011992">
    <property type="entry name" value="EF-hand-dom_pair"/>
</dbReference>
<dbReference type="InterPro" id="IPR018247">
    <property type="entry name" value="EF_Hand_1_Ca_BS"/>
</dbReference>